<feature type="non-terminal residue" evidence="1">
    <location>
        <position position="1"/>
    </location>
</feature>
<keyword evidence="2" id="KW-1185">Reference proteome</keyword>
<sequence length="51" mass="6116">KIARHTVGERNNRKHRQHRIPSMVPFCKDSYTDTGRRLSRQRCTYTIAYLP</sequence>
<reference evidence="1" key="1">
    <citation type="submission" date="2021-04" db="EMBL/GenBank/DDBJ databases">
        <authorList>
            <consortium name="Molecular Ecology Group"/>
        </authorList>
    </citation>
    <scope>NUCLEOTIDE SEQUENCE</scope>
</reference>
<organism evidence="1 2">
    <name type="scientific">Candidula unifasciata</name>
    <dbReference type="NCBI Taxonomy" id="100452"/>
    <lineage>
        <taxon>Eukaryota</taxon>
        <taxon>Metazoa</taxon>
        <taxon>Spiralia</taxon>
        <taxon>Lophotrochozoa</taxon>
        <taxon>Mollusca</taxon>
        <taxon>Gastropoda</taxon>
        <taxon>Heterobranchia</taxon>
        <taxon>Euthyneura</taxon>
        <taxon>Panpulmonata</taxon>
        <taxon>Eupulmonata</taxon>
        <taxon>Stylommatophora</taxon>
        <taxon>Helicina</taxon>
        <taxon>Helicoidea</taxon>
        <taxon>Geomitridae</taxon>
        <taxon>Candidula</taxon>
    </lineage>
</organism>
<accession>A0A8S3ZKZ9</accession>
<dbReference type="Proteomes" id="UP000678393">
    <property type="component" value="Unassembled WGS sequence"/>
</dbReference>
<dbReference type="EMBL" id="CAJHNH020003935">
    <property type="protein sequence ID" value="CAG5130274.1"/>
    <property type="molecule type" value="Genomic_DNA"/>
</dbReference>
<feature type="non-terminal residue" evidence="1">
    <location>
        <position position="51"/>
    </location>
</feature>
<evidence type="ECO:0000313" key="2">
    <source>
        <dbReference type="Proteomes" id="UP000678393"/>
    </source>
</evidence>
<gene>
    <name evidence="1" type="ORF">CUNI_LOCUS15832</name>
</gene>
<evidence type="ECO:0000313" key="1">
    <source>
        <dbReference type="EMBL" id="CAG5130274.1"/>
    </source>
</evidence>
<name>A0A8S3ZKZ9_9EUPU</name>
<comment type="caution">
    <text evidence="1">The sequence shown here is derived from an EMBL/GenBank/DDBJ whole genome shotgun (WGS) entry which is preliminary data.</text>
</comment>
<proteinExistence type="predicted"/>
<protein>
    <submittedName>
        <fullName evidence="1">Uncharacterized protein</fullName>
    </submittedName>
</protein>
<dbReference type="AlphaFoldDB" id="A0A8S3ZKZ9"/>